<organism evidence="2 3">
    <name type="scientific">Candidatus Cellulosilyticum pullistercoris</name>
    <dbReference type="NCBI Taxonomy" id="2838521"/>
    <lineage>
        <taxon>Bacteria</taxon>
        <taxon>Bacillati</taxon>
        <taxon>Bacillota</taxon>
        <taxon>Clostridia</taxon>
        <taxon>Lachnospirales</taxon>
        <taxon>Cellulosilyticaceae</taxon>
        <taxon>Cellulosilyticum</taxon>
    </lineage>
</organism>
<dbReference type="SUPFAM" id="SSF46785">
    <property type="entry name" value="Winged helix' DNA-binding domain"/>
    <property type="match status" value="1"/>
</dbReference>
<accession>A0A9E2NM16</accession>
<proteinExistence type="predicted"/>
<evidence type="ECO:0000256" key="1">
    <source>
        <dbReference type="ARBA" id="ARBA00023125"/>
    </source>
</evidence>
<dbReference type="PROSITE" id="PS01332">
    <property type="entry name" value="HTH_RRF2_1"/>
    <property type="match status" value="1"/>
</dbReference>
<dbReference type="NCBIfam" id="TIGR00738">
    <property type="entry name" value="rrf2_super"/>
    <property type="match status" value="1"/>
</dbReference>
<dbReference type="Gene3D" id="1.10.10.10">
    <property type="entry name" value="Winged helix-like DNA-binding domain superfamily/Winged helix DNA-binding domain"/>
    <property type="match status" value="1"/>
</dbReference>
<dbReference type="InterPro" id="IPR000944">
    <property type="entry name" value="Tscrpt_reg_Rrf2"/>
</dbReference>
<dbReference type="PANTHER" id="PTHR33221:SF5">
    <property type="entry name" value="HTH-TYPE TRANSCRIPTIONAL REGULATOR ISCR"/>
    <property type="match status" value="1"/>
</dbReference>
<dbReference type="PANTHER" id="PTHR33221">
    <property type="entry name" value="WINGED HELIX-TURN-HELIX TRANSCRIPTIONAL REGULATOR, RRF2 FAMILY"/>
    <property type="match status" value="1"/>
</dbReference>
<dbReference type="Pfam" id="PF02082">
    <property type="entry name" value="Rrf2"/>
    <property type="match status" value="1"/>
</dbReference>
<dbReference type="InterPro" id="IPR030489">
    <property type="entry name" value="TR_Rrf2-type_CS"/>
</dbReference>
<keyword evidence="1" id="KW-0238">DNA-binding</keyword>
<protein>
    <submittedName>
        <fullName evidence="2">Rrf2 family transcriptional regulator</fullName>
    </submittedName>
</protein>
<name>A0A9E2NM16_9FIRM</name>
<gene>
    <name evidence="2" type="ORF">H9872_09285</name>
</gene>
<dbReference type="GO" id="GO:0005829">
    <property type="term" value="C:cytosol"/>
    <property type="evidence" value="ECO:0007669"/>
    <property type="project" value="TreeGrafter"/>
</dbReference>
<dbReference type="InterPro" id="IPR036390">
    <property type="entry name" value="WH_DNA-bd_sf"/>
</dbReference>
<dbReference type="PROSITE" id="PS51197">
    <property type="entry name" value="HTH_RRF2_2"/>
    <property type="match status" value="1"/>
</dbReference>
<sequence length="151" mass="17203">MKISTKARYGLRALVDLAVHSTGEQVPLVYIAKRQSLSVNYLEQVFSLLKKTGIVKSVKGAQGGYMLGREASHITVGDVIRAIEGDILIVEEEIKRNDTTLLYQNMQECLQKQVWDKITESVCKVMDEITLEDLTKDYQTLMHDDLNMYYI</sequence>
<dbReference type="GO" id="GO:0003677">
    <property type="term" value="F:DNA binding"/>
    <property type="evidence" value="ECO:0007669"/>
    <property type="project" value="UniProtKB-KW"/>
</dbReference>
<dbReference type="EMBL" id="JAHLFQ010000215">
    <property type="protein sequence ID" value="MBU3804931.1"/>
    <property type="molecule type" value="Genomic_DNA"/>
</dbReference>
<evidence type="ECO:0000313" key="3">
    <source>
        <dbReference type="Proteomes" id="UP000824229"/>
    </source>
</evidence>
<dbReference type="GO" id="GO:0003700">
    <property type="term" value="F:DNA-binding transcription factor activity"/>
    <property type="evidence" value="ECO:0007669"/>
    <property type="project" value="TreeGrafter"/>
</dbReference>
<dbReference type="InterPro" id="IPR036388">
    <property type="entry name" value="WH-like_DNA-bd_sf"/>
</dbReference>
<comment type="caution">
    <text evidence="2">The sequence shown here is derived from an EMBL/GenBank/DDBJ whole genome shotgun (WGS) entry which is preliminary data.</text>
</comment>
<reference evidence="2" key="1">
    <citation type="journal article" date="2021" name="PeerJ">
        <title>Extensive microbial diversity within the chicken gut microbiome revealed by metagenomics and culture.</title>
        <authorList>
            <person name="Gilroy R."/>
            <person name="Ravi A."/>
            <person name="Getino M."/>
            <person name="Pursley I."/>
            <person name="Horton D.L."/>
            <person name="Alikhan N.F."/>
            <person name="Baker D."/>
            <person name="Gharbi K."/>
            <person name="Hall N."/>
            <person name="Watson M."/>
            <person name="Adriaenssens E.M."/>
            <person name="Foster-Nyarko E."/>
            <person name="Jarju S."/>
            <person name="Secka A."/>
            <person name="Antonio M."/>
            <person name="Oren A."/>
            <person name="Chaudhuri R.R."/>
            <person name="La Ragione R."/>
            <person name="Hildebrand F."/>
            <person name="Pallen M.J."/>
        </authorList>
    </citation>
    <scope>NUCLEOTIDE SEQUENCE</scope>
    <source>
        <strain evidence="2">B5-657</strain>
    </source>
</reference>
<dbReference type="Proteomes" id="UP000824229">
    <property type="component" value="Unassembled WGS sequence"/>
</dbReference>
<reference evidence="2" key="2">
    <citation type="submission" date="2021-04" db="EMBL/GenBank/DDBJ databases">
        <authorList>
            <person name="Gilroy R."/>
        </authorList>
    </citation>
    <scope>NUCLEOTIDE SEQUENCE</scope>
    <source>
        <strain evidence="2">B5-657</strain>
    </source>
</reference>
<evidence type="ECO:0000313" key="2">
    <source>
        <dbReference type="EMBL" id="MBU3804931.1"/>
    </source>
</evidence>
<dbReference type="AlphaFoldDB" id="A0A9E2NM16"/>